<keyword evidence="7 13" id="KW-1133">Transmembrane helix</keyword>
<dbReference type="PRINTS" id="PR00260">
    <property type="entry name" value="CHEMTRNSDUCR"/>
</dbReference>
<comment type="similarity">
    <text evidence="10">Belongs to the methyl-accepting chemotaxis (MCP) protein family.</text>
</comment>
<accession>A0A1W6YL22</accession>
<evidence type="ECO:0000256" key="2">
    <source>
        <dbReference type="ARBA" id="ARBA00022475"/>
    </source>
</evidence>
<dbReference type="Gene3D" id="1.10.287.950">
    <property type="entry name" value="Methyl-accepting chemotaxis protein"/>
    <property type="match status" value="1"/>
</dbReference>
<dbReference type="PANTHER" id="PTHR43531:SF14">
    <property type="entry name" value="METHYL-ACCEPTING CHEMOTAXIS PROTEIN I-RELATED"/>
    <property type="match status" value="1"/>
</dbReference>
<keyword evidence="2" id="KW-1003">Cell membrane</keyword>
<evidence type="ECO:0000259" key="14">
    <source>
        <dbReference type="PROSITE" id="PS50111"/>
    </source>
</evidence>
<keyword evidence="17" id="KW-1185">Reference proteome</keyword>
<dbReference type="GO" id="GO:0006935">
    <property type="term" value="P:chemotaxis"/>
    <property type="evidence" value="ECO:0007669"/>
    <property type="project" value="UniProtKB-KW"/>
</dbReference>
<sequence length="540" mass="57332">MKRTNLSIKARIALVISFLALLLIVGGGMGIWGFDYGNDTQQTMYKRELAAAIAISQADIYNARGFLAIYRLGLTPENPGADEQAKRSLGLFKQSESAWADYLKLVDGDDPEEVRLARDLTAKRAAFTSKGYQAIVDAHNARNAAGVTTAFGNMRDLFNGASEASAALQKYQARRAESLYNTSVGVFKTFVTVTCASLFLVVVISLLVWRSLRQAIVAPIEQALRTFRAMAVGDLTTRIVIKSRDEMGEMLGGLQTLQQSLADLIRQVRQGVDQMDTGAREIAAGNTDLSSRTEEQAASLEQTASSMEELASTVKQNADNAKQANQLSTSSMDVARRGGVAVDEVVGTMREISVRSAKIADIVSVIDGIAFQTNILALNAAVEAARAGEQGKGFAVVASEVRALAQRSAQAAKEIKQLIEDSVNKVGIGSEQVERAGATMQEIVAAVGRVTDIMGEIAAASSEQADGIEQVNRAVNQMDEVTQQNAALVEEAAAATASLESQAAGLKAAVAKFKLSSSDVIEVDAGRLGGMSPTLLEATA</sequence>
<dbReference type="InterPro" id="IPR051310">
    <property type="entry name" value="MCP_chemotaxis"/>
</dbReference>
<feature type="domain" description="Methyl-accepting transducer" evidence="14">
    <location>
        <begin position="271"/>
        <end position="500"/>
    </location>
</feature>
<keyword evidence="4" id="KW-0145">Chemotaxis</keyword>
<dbReference type="RefSeq" id="WP_086064952.1">
    <property type="nucleotide sequence ID" value="NZ_CP021108.1"/>
</dbReference>
<dbReference type="PANTHER" id="PTHR43531">
    <property type="entry name" value="PROTEIN ICFG"/>
    <property type="match status" value="1"/>
</dbReference>
<dbReference type="CDD" id="cd06225">
    <property type="entry name" value="HAMP"/>
    <property type="match status" value="1"/>
</dbReference>
<dbReference type="GO" id="GO:0007165">
    <property type="term" value="P:signal transduction"/>
    <property type="evidence" value="ECO:0007669"/>
    <property type="project" value="UniProtKB-KW"/>
</dbReference>
<dbReference type="Pfam" id="PF00015">
    <property type="entry name" value="MCPsignal"/>
    <property type="match status" value="1"/>
</dbReference>
<evidence type="ECO:0000256" key="4">
    <source>
        <dbReference type="ARBA" id="ARBA00022500"/>
    </source>
</evidence>
<dbReference type="SUPFAM" id="SSF58104">
    <property type="entry name" value="Methyl-accepting chemotaxis protein (MCP) signaling domain"/>
    <property type="match status" value="1"/>
</dbReference>
<dbReference type="Proteomes" id="UP000194151">
    <property type="component" value="Chromosome"/>
</dbReference>
<feature type="transmembrane region" description="Helical" evidence="13">
    <location>
        <begin position="189"/>
        <end position="209"/>
    </location>
</feature>
<dbReference type="GO" id="GO:0004888">
    <property type="term" value="F:transmembrane signaling receptor activity"/>
    <property type="evidence" value="ECO:0007669"/>
    <property type="project" value="InterPro"/>
</dbReference>
<evidence type="ECO:0000313" key="17">
    <source>
        <dbReference type="Proteomes" id="UP000194151"/>
    </source>
</evidence>
<organism evidence="16 17">
    <name type="scientific">Bordetella genomosp. 8</name>
    <dbReference type="NCBI Taxonomy" id="1416806"/>
    <lineage>
        <taxon>Bacteria</taxon>
        <taxon>Pseudomonadati</taxon>
        <taxon>Pseudomonadota</taxon>
        <taxon>Betaproteobacteria</taxon>
        <taxon>Burkholderiales</taxon>
        <taxon>Alcaligenaceae</taxon>
        <taxon>Bordetella</taxon>
    </lineage>
</organism>
<evidence type="ECO:0000256" key="11">
    <source>
        <dbReference type="PROSITE-ProRule" id="PRU00284"/>
    </source>
</evidence>
<dbReference type="KEGG" id="bgv:CAL12_13705"/>
<dbReference type="AlphaFoldDB" id="A0A1W6YL22"/>
<gene>
    <name evidence="16" type="ORF">CAL12_13705</name>
</gene>
<evidence type="ECO:0000256" key="7">
    <source>
        <dbReference type="ARBA" id="ARBA00022989"/>
    </source>
</evidence>
<evidence type="ECO:0000313" key="16">
    <source>
        <dbReference type="EMBL" id="ARP81767.1"/>
    </source>
</evidence>
<evidence type="ECO:0000259" key="15">
    <source>
        <dbReference type="PROSITE" id="PS50885"/>
    </source>
</evidence>
<protein>
    <submittedName>
        <fullName evidence="16">Methyl-accepting chemotaxis protein</fullName>
    </submittedName>
</protein>
<feature type="coiled-coil region" evidence="12">
    <location>
        <begin position="471"/>
        <end position="498"/>
    </location>
</feature>
<dbReference type="GO" id="GO:0005886">
    <property type="term" value="C:plasma membrane"/>
    <property type="evidence" value="ECO:0007669"/>
    <property type="project" value="UniProtKB-SubCell"/>
</dbReference>
<keyword evidence="6 13" id="KW-0812">Transmembrane</keyword>
<dbReference type="PROSITE" id="PS50885">
    <property type="entry name" value="HAMP"/>
    <property type="match status" value="1"/>
</dbReference>
<dbReference type="CDD" id="cd11386">
    <property type="entry name" value="MCP_signal"/>
    <property type="match status" value="1"/>
</dbReference>
<dbReference type="FunFam" id="1.10.287.950:FF:000001">
    <property type="entry name" value="Methyl-accepting chemotaxis sensory transducer"/>
    <property type="match status" value="1"/>
</dbReference>
<dbReference type="PROSITE" id="PS50111">
    <property type="entry name" value="CHEMOTAXIS_TRANSDUC_2"/>
    <property type="match status" value="1"/>
</dbReference>
<feature type="transmembrane region" description="Helical" evidence="13">
    <location>
        <begin position="12"/>
        <end position="34"/>
    </location>
</feature>
<evidence type="ECO:0000256" key="6">
    <source>
        <dbReference type="ARBA" id="ARBA00022692"/>
    </source>
</evidence>
<name>A0A1W6YL22_9BORD</name>
<keyword evidence="9 11" id="KW-0807">Transducer</keyword>
<keyword evidence="8 13" id="KW-0472">Membrane</keyword>
<evidence type="ECO:0000256" key="13">
    <source>
        <dbReference type="SAM" id="Phobius"/>
    </source>
</evidence>
<evidence type="ECO:0000256" key="10">
    <source>
        <dbReference type="ARBA" id="ARBA00029447"/>
    </source>
</evidence>
<evidence type="ECO:0000256" key="1">
    <source>
        <dbReference type="ARBA" id="ARBA00004429"/>
    </source>
</evidence>
<dbReference type="OrthoDB" id="8625681at2"/>
<evidence type="ECO:0000256" key="3">
    <source>
        <dbReference type="ARBA" id="ARBA00022481"/>
    </source>
</evidence>
<comment type="subcellular location">
    <subcellularLocation>
        <location evidence="1">Cell inner membrane</location>
        <topology evidence="1">Multi-pass membrane protein</topology>
    </subcellularLocation>
</comment>
<evidence type="ECO:0000256" key="8">
    <source>
        <dbReference type="ARBA" id="ARBA00023136"/>
    </source>
</evidence>
<keyword evidence="3" id="KW-0488">Methylation</keyword>
<reference evidence="16 17" key="1">
    <citation type="submission" date="2017-05" db="EMBL/GenBank/DDBJ databases">
        <title>Complete and WGS of Bordetella genogroups.</title>
        <authorList>
            <person name="Spilker T."/>
            <person name="LiPuma J."/>
        </authorList>
    </citation>
    <scope>NUCLEOTIDE SEQUENCE [LARGE SCALE GENOMIC DNA]</scope>
    <source>
        <strain evidence="16 17">AU19157</strain>
    </source>
</reference>
<dbReference type="InterPro" id="IPR003122">
    <property type="entry name" value="Tar_rcpt_lig-bd"/>
</dbReference>
<keyword evidence="12" id="KW-0175">Coiled coil</keyword>
<evidence type="ECO:0000256" key="9">
    <source>
        <dbReference type="ARBA" id="ARBA00023224"/>
    </source>
</evidence>
<dbReference type="STRING" id="1416806.CAL12_13705"/>
<feature type="domain" description="HAMP" evidence="15">
    <location>
        <begin position="214"/>
        <end position="266"/>
    </location>
</feature>
<proteinExistence type="inferred from homology"/>
<dbReference type="InterPro" id="IPR004089">
    <property type="entry name" value="MCPsignal_dom"/>
</dbReference>
<dbReference type="InterPro" id="IPR004090">
    <property type="entry name" value="Chemotax_Me-accpt_rcpt"/>
</dbReference>
<dbReference type="SMART" id="SM00304">
    <property type="entry name" value="HAMP"/>
    <property type="match status" value="1"/>
</dbReference>
<dbReference type="InterPro" id="IPR003660">
    <property type="entry name" value="HAMP_dom"/>
</dbReference>
<dbReference type="Pfam" id="PF02203">
    <property type="entry name" value="TarH"/>
    <property type="match status" value="1"/>
</dbReference>
<dbReference type="SMART" id="SM00283">
    <property type="entry name" value="MA"/>
    <property type="match status" value="1"/>
</dbReference>
<dbReference type="EMBL" id="CP021108">
    <property type="protein sequence ID" value="ARP81767.1"/>
    <property type="molecule type" value="Genomic_DNA"/>
</dbReference>
<keyword evidence="5" id="KW-0997">Cell inner membrane</keyword>
<dbReference type="Pfam" id="PF00672">
    <property type="entry name" value="HAMP"/>
    <property type="match status" value="1"/>
</dbReference>
<evidence type="ECO:0000256" key="12">
    <source>
        <dbReference type="SAM" id="Coils"/>
    </source>
</evidence>
<evidence type="ECO:0000256" key="5">
    <source>
        <dbReference type="ARBA" id="ARBA00022519"/>
    </source>
</evidence>